<dbReference type="InterPro" id="IPR013655">
    <property type="entry name" value="PAS_fold_3"/>
</dbReference>
<comment type="caution">
    <text evidence="7">The sequence shown here is derived from an EMBL/GenBank/DDBJ whole genome shotgun (WGS) entry which is preliminary data.</text>
</comment>
<protein>
    <submittedName>
        <fullName evidence="7">PAS domain S-box protein</fullName>
    </submittedName>
</protein>
<feature type="domain" description="PAS" evidence="5">
    <location>
        <begin position="140"/>
        <end position="196"/>
    </location>
</feature>
<keyword evidence="8" id="KW-1185">Reference proteome</keyword>
<dbReference type="PANTHER" id="PTHR32089:SF112">
    <property type="entry name" value="LYSOZYME-LIKE PROTEIN-RELATED"/>
    <property type="match status" value="1"/>
</dbReference>
<dbReference type="PROSITE" id="PS50113">
    <property type="entry name" value="PAC"/>
    <property type="match status" value="2"/>
</dbReference>
<dbReference type="PROSITE" id="PS50111">
    <property type="entry name" value="CHEMOTAXIS_TRANSDUC_2"/>
    <property type="match status" value="1"/>
</dbReference>
<dbReference type="SUPFAM" id="SSF58104">
    <property type="entry name" value="Methyl-accepting chemotaxis protein (MCP) signaling domain"/>
    <property type="match status" value="1"/>
</dbReference>
<feature type="domain" description="Methyl-accepting transducer" evidence="4">
    <location>
        <begin position="241"/>
        <end position="430"/>
    </location>
</feature>
<dbReference type="SMART" id="SM00283">
    <property type="entry name" value="MA"/>
    <property type="match status" value="1"/>
</dbReference>
<dbReference type="GO" id="GO:0007165">
    <property type="term" value="P:signal transduction"/>
    <property type="evidence" value="ECO:0007669"/>
    <property type="project" value="UniProtKB-KW"/>
</dbReference>
<dbReference type="PROSITE" id="PS50112">
    <property type="entry name" value="PAS"/>
    <property type="match status" value="2"/>
</dbReference>
<evidence type="ECO:0000256" key="3">
    <source>
        <dbReference type="SAM" id="Coils"/>
    </source>
</evidence>
<dbReference type="Proteomes" id="UP000319322">
    <property type="component" value="Unassembled WGS sequence"/>
</dbReference>
<evidence type="ECO:0000259" key="5">
    <source>
        <dbReference type="PROSITE" id="PS50112"/>
    </source>
</evidence>
<dbReference type="Gene3D" id="1.10.287.950">
    <property type="entry name" value="Methyl-accepting chemotaxis protein"/>
    <property type="match status" value="1"/>
</dbReference>
<reference evidence="7" key="2">
    <citation type="submission" date="2019-07" db="EMBL/GenBank/DDBJ databases">
        <authorList>
            <person name="Papic B."/>
        </authorList>
    </citation>
    <scope>NUCLEOTIDE SEQUENCE [LARGE SCALE GENOMIC DNA]</scope>
    <source>
        <strain evidence="7">L8b</strain>
    </source>
</reference>
<dbReference type="CDD" id="cd11386">
    <property type="entry name" value="MCP_signal"/>
    <property type="match status" value="1"/>
</dbReference>
<dbReference type="GO" id="GO:0016020">
    <property type="term" value="C:membrane"/>
    <property type="evidence" value="ECO:0007669"/>
    <property type="project" value="InterPro"/>
</dbReference>
<dbReference type="EMBL" id="VKGC01000003">
    <property type="protein sequence ID" value="TSA86288.1"/>
    <property type="molecule type" value="Genomic_DNA"/>
</dbReference>
<dbReference type="CDD" id="cd00130">
    <property type="entry name" value="PAS"/>
    <property type="match status" value="2"/>
</dbReference>
<sequence length="430" mass="47886">MLFKKKKEDDSAQLLNQENEELRAIYKAVNRSTALIEFDTQARVISANDNFLKVMGYSLEEIKGKPHAIFCDAEYVNAPEYRKNWDQLRSGQFLRGRFKRYTKQGEAVFLEASYNPVFDASGKVYKVIKFAQDITARSLEFNDLKAIHDAVNRSMALIEFDLGLHVLTANENFLTLMGYTLDEIVGKHHSTFVEPEYAASSTYAQNCKKVVSGNFISGTFKRLTKNKRLVYLEATYNPVFDESGKIYKIVKIANDVTHKEDSNQEKFNMIVDLIKENQQLTSNGSAMIEKTTDNIQDVADAMKNNTHLVNTLSAQSESISSITQTIKDIADQTNLLALNAAIEAARAGEHGRGFAVVADEVRKLAERTGKSVAEIGAIIGSIREITSQVVVNITAGMASADKTVELSYQSKSLMDQIKIASDNVAQKMGV</sequence>
<dbReference type="Gene3D" id="3.30.450.20">
    <property type="entry name" value="PAS domain"/>
    <property type="match status" value="2"/>
</dbReference>
<dbReference type="SMART" id="SM00086">
    <property type="entry name" value="PAC"/>
    <property type="match status" value="2"/>
</dbReference>
<evidence type="ECO:0000256" key="1">
    <source>
        <dbReference type="ARBA" id="ARBA00023224"/>
    </source>
</evidence>
<dbReference type="InterPro" id="IPR001610">
    <property type="entry name" value="PAC"/>
</dbReference>
<dbReference type="PANTHER" id="PTHR32089">
    <property type="entry name" value="METHYL-ACCEPTING CHEMOTAXIS PROTEIN MCPB"/>
    <property type="match status" value="1"/>
</dbReference>
<dbReference type="SMART" id="SM00091">
    <property type="entry name" value="PAS"/>
    <property type="match status" value="2"/>
</dbReference>
<dbReference type="InterPro" id="IPR035965">
    <property type="entry name" value="PAS-like_dom_sf"/>
</dbReference>
<dbReference type="SUPFAM" id="SSF55785">
    <property type="entry name" value="PYP-like sensor domain (PAS domain)"/>
    <property type="match status" value="1"/>
</dbReference>
<feature type="domain" description="PAC" evidence="6">
    <location>
        <begin position="216"/>
        <end position="268"/>
    </location>
</feature>
<feature type="coiled-coil region" evidence="3">
    <location>
        <begin position="5"/>
        <end position="32"/>
    </location>
</feature>
<proteinExistence type="predicted"/>
<dbReference type="Pfam" id="PF00015">
    <property type="entry name" value="MCPsignal"/>
    <property type="match status" value="1"/>
</dbReference>
<keyword evidence="3" id="KW-0175">Coiled coil</keyword>
<organism evidence="7 8">
    <name type="scientific">Helicobacter mehlei</name>
    <dbReference type="NCBI Taxonomy" id="2316080"/>
    <lineage>
        <taxon>Bacteria</taxon>
        <taxon>Pseudomonadati</taxon>
        <taxon>Campylobacterota</taxon>
        <taxon>Epsilonproteobacteria</taxon>
        <taxon>Campylobacterales</taxon>
        <taxon>Helicobacteraceae</taxon>
        <taxon>Helicobacter</taxon>
    </lineage>
</organism>
<dbReference type="OrthoDB" id="9765776at2"/>
<evidence type="ECO:0000313" key="7">
    <source>
        <dbReference type="EMBL" id="TSA86288.1"/>
    </source>
</evidence>
<dbReference type="NCBIfam" id="TIGR00229">
    <property type="entry name" value="sensory_box"/>
    <property type="match status" value="2"/>
</dbReference>
<dbReference type="Pfam" id="PF08447">
    <property type="entry name" value="PAS_3"/>
    <property type="match status" value="2"/>
</dbReference>
<evidence type="ECO:0000259" key="6">
    <source>
        <dbReference type="PROSITE" id="PS50113"/>
    </source>
</evidence>
<evidence type="ECO:0000313" key="8">
    <source>
        <dbReference type="Proteomes" id="UP000319322"/>
    </source>
</evidence>
<evidence type="ECO:0000256" key="2">
    <source>
        <dbReference type="PROSITE-ProRule" id="PRU00284"/>
    </source>
</evidence>
<dbReference type="AlphaFoldDB" id="A0A553V1C6"/>
<reference evidence="7" key="1">
    <citation type="submission" date="2019-07" db="EMBL/GenBank/DDBJ databases">
        <title>Helicobacter labacensis sp. nov., Helicobacter mehlei sp. nov. and Helicobacter vulpis sp. nov., isolated from gastric mucosa of red fox (Vulpis vulpis).</title>
        <authorList>
            <person name="Kusar D."/>
            <person name="Gruntar I."/>
            <person name="Pate M."/>
            <person name="Zajc U."/>
            <person name="Ocepek M."/>
        </authorList>
    </citation>
    <scope>NUCLEOTIDE SEQUENCE [LARGE SCALE GENOMIC DNA]</scope>
    <source>
        <strain evidence="7">L8b</strain>
    </source>
</reference>
<dbReference type="InterPro" id="IPR000700">
    <property type="entry name" value="PAS-assoc_C"/>
</dbReference>
<evidence type="ECO:0000259" key="4">
    <source>
        <dbReference type="PROSITE" id="PS50111"/>
    </source>
</evidence>
<dbReference type="InterPro" id="IPR004089">
    <property type="entry name" value="MCPsignal_dom"/>
</dbReference>
<name>A0A553V1C6_9HELI</name>
<gene>
    <name evidence="7" type="ORF">FNE76_02060</name>
</gene>
<feature type="domain" description="PAS" evidence="5">
    <location>
        <begin position="18"/>
        <end position="65"/>
    </location>
</feature>
<accession>A0A553V1C6</accession>
<dbReference type="InterPro" id="IPR000014">
    <property type="entry name" value="PAS"/>
</dbReference>
<feature type="domain" description="PAC" evidence="6">
    <location>
        <begin position="92"/>
        <end position="146"/>
    </location>
</feature>
<keyword evidence="1 2" id="KW-0807">Transducer</keyword>